<dbReference type="PROSITE" id="PS51186">
    <property type="entry name" value="GNAT"/>
    <property type="match status" value="1"/>
</dbReference>
<dbReference type="Proteomes" id="UP001059773">
    <property type="component" value="Chromosome"/>
</dbReference>
<evidence type="ECO:0000313" key="3">
    <source>
        <dbReference type="Proteomes" id="UP001059773"/>
    </source>
</evidence>
<organism evidence="2 3">
    <name type="scientific">Oceanobacillus jeddahense</name>
    <dbReference type="NCBI Taxonomy" id="1462527"/>
    <lineage>
        <taxon>Bacteria</taxon>
        <taxon>Bacillati</taxon>
        <taxon>Bacillota</taxon>
        <taxon>Bacilli</taxon>
        <taxon>Bacillales</taxon>
        <taxon>Bacillaceae</taxon>
        <taxon>Oceanobacillus</taxon>
    </lineage>
</organism>
<gene>
    <name evidence="2" type="ORF">NP439_09540</name>
</gene>
<dbReference type="InterPro" id="IPR000182">
    <property type="entry name" value="GNAT_dom"/>
</dbReference>
<dbReference type="RefSeq" id="WP_256710375.1">
    <property type="nucleotide sequence ID" value="NZ_CP101914.1"/>
</dbReference>
<dbReference type="Gene3D" id="3.40.630.30">
    <property type="match status" value="1"/>
</dbReference>
<dbReference type="SUPFAM" id="SSF55729">
    <property type="entry name" value="Acyl-CoA N-acyltransferases (Nat)"/>
    <property type="match status" value="1"/>
</dbReference>
<dbReference type="InterPro" id="IPR027365">
    <property type="entry name" value="GNAT_acetyltra_YdfB-like"/>
</dbReference>
<name>A0ABY5JZT1_9BACI</name>
<dbReference type="EMBL" id="CP101914">
    <property type="protein sequence ID" value="UUI05536.1"/>
    <property type="molecule type" value="Genomic_DNA"/>
</dbReference>
<feature type="domain" description="N-acetyltransferase" evidence="1">
    <location>
        <begin position="132"/>
        <end position="276"/>
    </location>
</feature>
<dbReference type="InterPro" id="IPR016181">
    <property type="entry name" value="Acyl_CoA_acyltransferase"/>
</dbReference>
<sequence length="276" mass="31922">MIIELKKSQFHRCKDLLLKQSQPEAKAVVEGVNPGRIFVDNINAPTSGVVWLGNNDGFFFIGNERNERFNNELNHFVDTVITPEAKKVGLTWFEGIGDHHKWDDTIKRVFANRHLGSWKQRVYTLEKNDYKSNFNLMIEEGYDIVKMSEALFENKDKSIKNIDFLHSQIAETWSSPDTFLHKGVGYCVIYKNEIVSICFSNFVVDNIHSIAIETLEEQQGKKLAQKVASAYVEDCMRNNFIPYWDCMESNKPSIAVAERIGFRMKFHYVGYDFKLG</sequence>
<dbReference type="PANTHER" id="PTHR31143:SF2">
    <property type="entry name" value="FR47-LIKE DOMAIN-CONTAINING PROTEIN-RELATED"/>
    <property type="match status" value="1"/>
</dbReference>
<reference evidence="2" key="1">
    <citation type="submission" date="2022-07" db="EMBL/GenBank/DDBJ databases">
        <title>FELIX.</title>
        <authorList>
            <person name="Wan K.H."/>
            <person name="Park S."/>
            <person name="Lawrence Q."/>
            <person name="Eichenberger J.P."/>
            <person name="Booth B.W."/>
            <person name="Piaggio A.J."/>
            <person name="Chandler J.C."/>
            <person name="Franklin A.B."/>
            <person name="Celniker S.E."/>
        </authorList>
    </citation>
    <scope>NUCLEOTIDE SEQUENCE</scope>
    <source>
        <strain evidence="2">QA-1986 374</strain>
    </source>
</reference>
<evidence type="ECO:0000313" key="2">
    <source>
        <dbReference type="EMBL" id="UUI05536.1"/>
    </source>
</evidence>
<keyword evidence="3" id="KW-1185">Reference proteome</keyword>
<protein>
    <submittedName>
        <fullName evidence="2">GNAT family N-acetyltransferase</fullName>
    </submittedName>
</protein>
<accession>A0ABY5JZT1</accession>
<proteinExistence type="predicted"/>
<evidence type="ECO:0000259" key="1">
    <source>
        <dbReference type="PROSITE" id="PS51186"/>
    </source>
</evidence>
<dbReference type="Pfam" id="PF12746">
    <property type="entry name" value="GNAT_acetyltran"/>
    <property type="match status" value="1"/>
</dbReference>
<dbReference type="PANTHER" id="PTHR31143">
    <property type="match status" value="1"/>
</dbReference>